<proteinExistence type="predicted"/>
<dbReference type="EMBL" id="REFW01000001">
    <property type="protein sequence ID" value="RMB62386.1"/>
    <property type="molecule type" value="Genomic_DNA"/>
</dbReference>
<evidence type="ECO:0000313" key="3">
    <source>
        <dbReference type="Proteomes" id="UP000275256"/>
    </source>
</evidence>
<evidence type="ECO:0000313" key="2">
    <source>
        <dbReference type="EMBL" id="RMB62386.1"/>
    </source>
</evidence>
<dbReference type="RefSeq" id="WP_121900935.1">
    <property type="nucleotide sequence ID" value="NZ_REFW01000001.1"/>
</dbReference>
<name>A0A3M0GYK4_9ACTN</name>
<dbReference type="Pfam" id="PF02589">
    <property type="entry name" value="LUD_dom"/>
    <property type="match status" value="1"/>
</dbReference>
<dbReference type="AlphaFoldDB" id="A0A3M0GYK4"/>
<reference evidence="2 3" key="1">
    <citation type="submission" date="2018-10" db="EMBL/GenBank/DDBJ databases">
        <title>Tessaracoccus antarcticuss sp. nov., isolated from sediment.</title>
        <authorList>
            <person name="Zhou L.Y."/>
            <person name="Du Z.J."/>
        </authorList>
    </citation>
    <scope>NUCLEOTIDE SEQUENCE [LARGE SCALE GENOMIC DNA]</scope>
    <source>
        <strain evidence="2 3">JDX10</strain>
    </source>
</reference>
<accession>A0A3M0GYK4</accession>
<dbReference type="SUPFAM" id="SSF100950">
    <property type="entry name" value="NagB/RpiA/CoA transferase-like"/>
    <property type="match status" value="1"/>
</dbReference>
<organism evidence="2 3">
    <name type="scientific">Tessaracoccus antarcticus</name>
    <dbReference type="NCBI Taxonomy" id="2479848"/>
    <lineage>
        <taxon>Bacteria</taxon>
        <taxon>Bacillati</taxon>
        <taxon>Actinomycetota</taxon>
        <taxon>Actinomycetes</taxon>
        <taxon>Propionibacteriales</taxon>
        <taxon>Propionibacteriaceae</taxon>
        <taxon>Tessaracoccus</taxon>
    </lineage>
</organism>
<protein>
    <submittedName>
        <fullName evidence="2">Lactate utilization protein C</fullName>
    </submittedName>
</protein>
<keyword evidence="3" id="KW-1185">Reference proteome</keyword>
<dbReference type="PANTHER" id="PTHR43682:SF1">
    <property type="entry name" value="LACTATE UTILIZATION PROTEIN C"/>
    <property type="match status" value="1"/>
</dbReference>
<evidence type="ECO:0000259" key="1">
    <source>
        <dbReference type="Pfam" id="PF02589"/>
    </source>
</evidence>
<dbReference type="InterPro" id="IPR037171">
    <property type="entry name" value="NagB/RpiA_transferase-like"/>
</dbReference>
<gene>
    <name evidence="2" type="ORF">EAX62_01425</name>
</gene>
<dbReference type="OrthoDB" id="9794187at2"/>
<feature type="domain" description="LUD" evidence="1">
    <location>
        <begin position="107"/>
        <end position="210"/>
    </location>
</feature>
<comment type="caution">
    <text evidence="2">The sequence shown here is derived from an EMBL/GenBank/DDBJ whole genome shotgun (WGS) entry which is preliminary data.</text>
</comment>
<sequence>MQRIRTALEDVPDIPAVDDVPVPWEFGRAVDLSAAGEILDVFVERVEDYHATVVRCPAADLPVAIADGLRATGATSAVVPEGLNPDWLSAADGVRFTVETMPHLSPHELNRIDAVVTASAVGVAETGTIVLDHSADQGRRALTLVPDRHIVVIGADQVVSGVPEAVALLRPAVEAGRPLTWISGPSATSDIELSRVEGVHGPRHLYVILVQERP</sequence>
<dbReference type="PANTHER" id="PTHR43682">
    <property type="entry name" value="LACTATE UTILIZATION PROTEIN C"/>
    <property type="match status" value="1"/>
</dbReference>
<dbReference type="InterPro" id="IPR003741">
    <property type="entry name" value="LUD_dom"/>
</dbReference>
<dbReference type="Proteomes" id="UP000275256">
    <property type="component" value="Unassembled WGS sequence"/>
</dbReference>
<dbReference type="Gene3D" id="3.40.50.10420">
    <property type="entry name" value="NagB/RpiA/CoA transferase-like"/>
    <property type="match status" value="1"/>
</dbReference>
<dbReference type="InterPro" id="IPR024185">
    <property type="entry name" value="FTHF_cligase-like_sf"/>
</dbReference>